<dbReference type="Gene3D" id="3.20.20.30">
    <property type="entry name" value="Luciferase-like domain"/>
    <property type="match status" value="1"/>
</dbReference>
<dbReference type="EMBL" id="VDFW01000013">
    <property type="protein sequence ID" value="TNC24879.1"/>
    <property type="molecule type" value="Genomic_DNA"/>
</dbReference>
<dbReference type="OrthoDB" id="4760590at2"/>
<dbReference type="AlphaFoldDB" id="A0A5C4LYW4"/>
<evidence type="ECO:0000313" key="1">
    <source>
        <dbReference type="EMBL" id="TNC24879.1"/>
    </source>
</evidence>
<protein>
    <submittedName>
        <fullName evidence="1">TIGR03620 family F420-dependent LLM class oxidoreductase</fullName>
    </submittedName>
</protein>
<proteinExistence type="predicted"/>
<evidence type="ECO:0000313" key="2">
    <source>
        <dbReference type="Proteomes" id="UP000305546"/>
    </source>
</evidence>
<name>A0A5C4LYW4_9PSEU</name>
<organism evidence="1 2">
    <name type="scientific">Amycolatopsis alkalitolerans</name>
    <dbReference type="NCBI Taxonomy" id="2547244"/>
    <lineage>
        <taxon>Bacteria</taxon>
        <taxon>Bacillati</taxon>
        <taxon>Actinomycetota</taxon>
        <taxon>Actinomycetes</taxon>
        <taxon>Pseudonocardiales</taxon>
        <taxon>Pseudonocardiaceae</taxon>
        <taxon>Amycolatopsis</taxon>
    </lineage>
</organism>
<comment type="caution">
    <text evidence="1">The sequence shown here is derived from an EMBL/GenBank/DDBJ whole genome shotgun (WGS) entry which is preliminary data.</text>
</comment>
<dbReference type="SUPFAM" id="SSF51679">
    <property type="entry name" value="Bacterial luciferase-like"/>
    <property type="match status" value="1"/>
</dbReference>
<keyword evidence="2" id="KW-1185">Reference proteome</keyword>
<sequence length="264" mass="27390">MTKLGPIGAATRSTEPAVFAEVEALGYDTLWLPGELAQVAGAVRATSTITVTTGIVSVDQVPAAEVAAAYTAHGGRYLPGIGGAHGAKPLTTLNAYLDDLDPVVPASDRILSALGPKALKLAHDRAFAAYPFLVTPDYVAAAREIAGPDTDLAVLLMVVPETDPESAREKARGGGLRFLSGLPGYAASFRRMGFSDDEITGVADRLVDGVTVWGGLDAVTARLREYQAAGADQLVVQIDGLPANWRVALARAFGNVAAVNGDEH</sequence>
<gene>
    <name evidence="1" type="ORF">FG385_16685</name>
</gene>
<accession>A0A5C4LYW4</accession>
<dbReference type="InterPro" id="IPR019922">
    <property type="entry name" value="Lucif-like_OxRdatse_MSMEG_4141"/>
</dbReference>
<reference evidence="1 2" key="1">
    <citation type="submission" date="2019-06" db="EMBL/GenBank/DDBJ databases">
        <title>Amycolatopsis alkalitolerans sp. nov., isolated from Gastrodia elata Blume.</title>
        <authorList>
            <person name="Narsing Rao M.P."/>
            <person name="Li W.J."/>
        </authorList>
    </citation>
    <scope>NUCLEOTIDE SEQUENCE [LARGE SCALE GENOMIC DNA]</scope>
    <source>
        <strain evidence="1 2">SYSUP0005</strain>
    </source>
</reference>
<dbReference type="GO" id="GO:0016705">
    <property type="term" value="F:oxidoreductase activity, acting on paired donors, with incorporation or reduction of molecular oxygen"/>
    <property type="evidence" value="ECO:0007669"/>
    <property type="project" value="InterPro"/>
</dbReference>
<dbReference type="RefSeq" id="WP_139097667.1">
    <property type="nucleotide sequence ID" value="NZ_VDFW01000013.1"/>
</dbReference>
<dbReference type="Proteomes" id="UP000305546">
    <property type="component" value="Unassembled WGS sequence"/>
</dbReference>
<dbReference type="InterPro" id="IPR036661">
    <property type="entry name" value="Luciferase-like_sf"/>
</dbReference>
<dbReference type="NCBIfam" id="TIGR03620">
    <property type="entry name" value="F420_MSMEG_4141"/>
    <property type="match status" value="1"/>
</dbReference>